<dbReference type="Proteomes" id="UP000220102">
    <property type="component" value="Unassembled WGS sequence"/>
</dbReference>
<evidence type="ECO:0000313" key="1">
    <source>
        <dbReference type="EMBL" id="PEN14329.1"/>
    </source>
</evidence>
<dbReference type="InterPro" id="IPR027417">
    <property type="entry name" value="P-loop_NTPase"/>
</dbReference>
<comment type="caution">
    <text evidence="1">The sequence shown here is derived from an EMBL/GenBank/DDBJ whole genome shotgun (WGS) entry which is preliminary data.</text>
</comment>
<dbReference type="AlphaFoldDB" id="A0A2A8D021"/>
<sequence>MPSFADRLRAAHQNRFVGREGELDAFEHAIDADVPPFAVLYIHGPGGVGKTALTQEMQFRCADRSVSVCAVDARNVEPTPQAAEKAIEEAGLDLSVDPSAPDSMEVLFVDTFEAWTPLYEWFRSNLIPRLPASLIVVLSGRTPPPASWRSDLGLEPLLKIQPLRNLPRRLGERYLDRRGIEGDVRERILGFSHGHPLALSLAADAVAQGADANFDPIDSPDLVGTLVRRFLERVPSDRHRQALEACALVRVCSEPLLSTLLKGTDDGGSSMGYATGNGTPERLIGAHDLFTWLRQLSFIETSSEGIFPHDIVRTAIAADLRWRDHDRFDRLQQRARTHYLDALDDATSTQTVGTDAGNEAQGILTDYLYLFRHNPVVRPFFQRLRNEWNARTPPVRDAATSEDRGPLRKMVAQNENEASAECFEHWWNHDASTVHVFRDDNTTPAGFLMQIDLSAVTEKDRDADPAVEAACSFLETDAPLRKGEIASHFRFWMARDSYQDISPVQSLISAYRVRYYLSTPGLAYTFIPAAKPEQWELLFAYGDMHRVSAADFSVGDDAYAVFGHDWRVVPPQAWLDRLADRDLSPAMPEPASASPTMIVLSRSDFDDAVKEAFKAHARPEAMHDNPLLRSRLIAEATGLDASADERIEALRTRLDEAAYSLDSDPKTAKYYRAVRATYLNPQPTQERAAEHLNLAFSTYRRYLKRGIQHVADLLWRDEVGDRGEND</sequence>
<dbReference type="Gene3D" id="3.40.50.300">
    <property type="entry name" value="P-loop containing nucleotide triphosphate hydrolases"/>
    <property type="match status" value="1"/>
</dbReference>
<evidence type="ECO:0000313" key="2">
    <source>
        <dbReference type="Proteomes" id="UP000220102"/>
    </source>
</evidence>
<name>A0A2A8D021_9BACT</name>
<proteinExistence type="predicted"/>
<gene>
    <name evidence="1" type="ORF">CRI94_04640</name>
</gene>
<organism evidence="1 2">
    <name type="scientific">Longibacter salinarum</name>
    <dbReference type="NCBI Taxonomy" id="1850348"/>
    <lineage>
        <taxon>Bacteria</taxon>
        <taxon>Pseudomonadati</taxon>
        <taxon>Rhodothermota</taxon>
        <taxon>Rhodothermia</taxon>
        <taxon>Rhodothermales</taxon>
        <taxon>Salisaetaceae</taxon>
        <taxon>Longibacter</taxon>
    </lineage>
</organism>
<dbReference type="OrthoDB" id="182489at2"/>
<dbReference type="SUPFAM" id="SSF52540">
    <property type="entry name" value="P-loop containing nucleoside triphosphate hydrolases"/>
    <property type="match status" value="1"/>
</dbReference>
<dbReference type="RefSeq" id="WP_098074510.1">
    <property type="nucleotide sequence ID" value="NZ_PDEQ01000002.1"/>
</dbReference>
<accession>A0A2A8D021</accession>
<reference evidence="1 2" key="1">
    <citation type="submission" date="2017-10" db="EMBL/GenBank/DDBJ databases">
        <title>Draft genome of Longibacter Salinarum.</title>
        <authorList>
            <person name="Goh K.M."/>
            <person name="Shamsir M.S."/>
            <person name="Lim S.W."/>
        </authorList>
    </citation>
    <scope>NUCLEOTIDE SEQUENCE [LARGE SCALE GENOMIC DNA]</scope>
    <source>
        <strain evidence="1 2">KCTC 52045</strain>
    </source>
</reference>
<protein>
    <submittedName>
        <fullName evidence="1">AAA family ATPase</fullName>
    </submittedName>
</protein>
<dbReference type="EMBL" id="PDEQ01000002">
    <property type="protein sequence ID" value="PEN14329.1"/>
    <property type="molecule type" value="Genomic_DNA"/>
</dbReference>
<keyword evidence="2" id="KW-1185">Reference proteome</keyword>